<keyword evidence="1" id="KW-0175">Coiled coil</keyword>
<dbReference type="RefSeq" id="XP_020427026.1">
    <property type="nucleotide sequence ID" value="XM_020582672.1"/>
</dbReference>
<evidence type="ECO:0008006" key="5">
    <source>
        <dbReference type="Google" id="ProtNLM"/>
    </source>
</evidence>
<name>D3BUV4_HETP5</name>
<evidence type="ECO:0000256" key="1">
    <source>
        <dbReference type="SAM" id="Coils"/>
    </source>
</evidence>
<accession>D3BUV4</accession>
<dbReference type="Proteomes" id="UP000001396">
    <property type="component" value="Unassembled WGS sequence"/>
</dbReference>
<sequence>MLLIDDNDEMNVNFALVDLNHRYKLNQEALSILNKQRSSGDTNKRWVYTGDIFILMKDDHCNRTMLEENTEIEKELKHQESFLKKKEEQLIRVSKDADIEREKFFSTYLNDQQKQEQSSIKQQQQQPQPQPKR</sequence>
<dbReference type="OMA" id="KLWIYTG"/>
<dbReference type="AlphaFoldDB" id="D3BUV4"/>
<reference evidence="3 4" key="1">
    <citation type="journal article" date="2011" name="Genome Res.">
        <title>Phylogeny-wide analysis of social amoeba genomes highlights ancient origins for complex intercellular communication.</title>
        <authorList>
            <person name="Heidel A.J."/>
            <person name="Lawal H.M."/>
            <person name="Felder M."/>
            <person name="Schilde C."/>
            <person name="Helps N.R."/>
            <person name="Tunggal B."/>
            <person name="Rivero F."/>
            <person name="John U."/>
            <person name="Schleicher M."/>
            <person name="Eichinger L."/>
            <person name="Platzer M."/>
            <person name="Noegel A.A."/>
            <person name="Schaap P."/>
            <person name="Gloeckner G."/>
        </authorList>
    </citation>
    <scope>NUCLEOTIDE SEQUENCE [LARGE SCALE GENOMIC DNA]</scope>
    <source>
        <strain evidence="4">ATCC 26659 / Pp 5 / PN500</strain>
    </source>
</reference>
<comment type="caution">
    <text evidence="3">The sequence shown here is derived from an EMBL/GenBank/DDBJ whole genome shotgun (WGS) entry which is preliminary data.</text>
</comment>
<gene>
    <name evidence="3" type="ORF">PPL_11926</name>
</gene>
<evidence type="ECO:0000313" key="4">
    <source>
        <dbReference type="Proteomes" id="UP000001396"/>
    </source>
</evidence>
<dbReference type="GeneID" id="31367394"/>
<protein>
    <recommendedName>
        <fullName evidence="5">P53 and DNA damage-regulated protein 1</fullName>
    </recommendedName>
</protein>
<keyword evidence="4" id="KW-1185">Reference proteome</keyword>
<dbReference type="EMBL" id="ADBJ01000060">
    <property type="protein sequence ID" value="EFA74892.1"/>
    <property type="molecule type" value="Genomic_DNA"/>
</dbReference>
<dbReference type="InParanoid" id="D3BUV4"/>
<evidence type="ECO:0000313" key="3">
    <source>
        <dbReference type="EMBL" id="EFA74892.1"/>
    </source>
</evidence>
<feature type="coiled-coil region" evidence="1">
    <location>
        <begin position="69"/>
        <end position="103"/>
    </location>
</feature>
<organism evidence="3 4">
    <name type="scientific">Heterostelium pallidum (strain ATCC 26659 / Pp 5 / PN500)</name>
    <name type="common">Cellular slime mold</name>
    <name type="synonym">Polysphondylium pallidum</name>
    <dbReference type="NCBI Taxonomy" id="670386"/>
    <lineage>
        <taxon>Eukaryota</taxon>
        <taxon>Amoebozoa</taxon>
        <taxon>Evosea</taxon>
        <taxon>Eumycetozoa</taxon>
        <taxon>Dictyostelia</taxon>
        <taxon>Acytosteliales</taxon>
        <taxon>Acytosteliaceae</taxon>
        <taxon>Heterostelium</taxon>
    </lineage>
</organism>
<evidence type="ECO:0000256" key="2">
    <source>
        <dbReference type="SAM" id="MobiDB-lite"/>
    </source>
</evidence>
<feature type="compositionally biased region" description="Low complexity" evidence="2">
    <location>
        <begin position="115"/>
        <end position="127"/>
    </location>
</feature>
<feature type="region of interest" description="Disordered" evidence="2">
    <location>
        <begin position="110"/>
        <end position="133"/>
    </location>
</feature>
<proteinExistence type="predicted"/>